<reference evidence="1 2" key="1">
    <citation type="submission" date="2020-03" db="EMBL/GenBank/DDBJ databases">
        <title>Draft genome of Streptomyces sp. ventii, isolated from the Axial Seamount in the Pacific Ocean, and resequencing of the two type strains Streptomyces lonarensis strain NCL 716 and Streptomyces bohaiensis strain 11A07.</title>
        <authorList>
            <person name="Loughran R.M."/>
            <person name="Pfannmuller K.M."/>
            <person name="Wasson B.J."/>
            <person name="Deadmond M.C."/>
            <person name="Paddock B.E."/>
            <person name="Koyack M.J."/>
            <person name="Gallegos D.A."/>
            <person name="Mitchell E.A."/>
            <person name="Ushijima B."/>
            <person name="Saw J.H."/>
            <person name="Mcphail K.L."/>
            <person name="Videau P."/>
        </authorList>
    </citation>
    <scope>NUCLEOTIDE SEQUENCE [LARGE SCALE GENOMIC DNA]</scope>
    <source>
        <strain evidence="1 2">NCL716</strain>
    </source>
</reference>
<comment type="caution">
    <text evidence="1">The sequence shown here is derived from an EMBL/GenBank/DDBJ whole genome shotgun (WGS) entry which is preliminary data.</text>
</comment>
<name>A0A7X6HXT1_9ACTN</name>
<accession>A0A7X6HXT1</accession>
<protein>
    <submittedName>
        <fullName evidence="1">Uncharacterized protein</fullName>
    </submittedName>
</protein>
<evidence type="ECO:0000313" key="1">
    <source>
        <dbReference type="EMBL" id="NJQ04891.1"/>
    </source>
</evidence>
<dbReference type="EMBL" id="JAAVJD010000018">
    <property type="protein sequence ID" value="NJQ04891.1"/>
    <property type="molecule type" value="Genomic_DNA"/>
</dbReference>
<organism evidence="1 2">
    <name type="scientific">Streptomyces lonarensis</name>
    <dbReference type="NCBI Taxonomy" id="700599"/>
    <lineage>
        <taxon>Bacteria</taxon>
        <taxon>Bacillati</taxon>
        <taxon>Actinomycetota</taxon>
        <taxon>Actinomycetes</taxon>
        <taxon>Kitasatosporales</taxon>
        <taxon>Streptomycetaceae</taxon>
        <taxon>Streptomyces</taxon>
    </lineage>
</organism>
<keyword evidence="2" id="KW-1185">Reference proteome</keyword>
<sequence length="135" mass="14873">MTEHTSGNLLTGHRIRAALGITYVADETEDSSLEGLELLREAEQSIVLSCGTDWTLKVNEGNWPEMPAWCWPAESWAFREIEEIGSPGIDVITSTSSLFDSTGENFGILLEFSKAWVTVSSGESLTLEIKHKSSH</sequence>
<gene>
    <name evidence="1" type="ORF">HCN56_04665</name>
</gene>
<dbReference type="AlphaFoldDB" id="A0A7X6HXT1"/>
<dbReference type="RefSeq" id="WP_167968187.1">
    <property type="nucleotide sequence ID" value="NZ_BHZG01000077.1"/>
</dbReference>
<proteinExistence type="predicted"/>
<evidence type="ECO:0000313" key="2">
    <source>
        <dbReference type="Proteomes" id="UP000578686"/>
    </source>
</evidence>
<dbReference type="Proteomes" id="UP000578686">
    <property type="component" value="Unassembled WGS sequence"/>
</dbReference>